<comment type="caution">
    <text evidence="1">The sequence shown here is derived from an EMBL/GenBank/DDBJ whole genome shotgun (WGS) entry which is preliminary data.</text>
</comment>
<proteinExistence type="predicted"/>
<name>A0AA36MA28_CYLNA</name>
<protein>
    <submittedName>
        <fullName evidence="1">Uncharacterized protein</fullName>
    </submittedName>
</protein>
<organism evidence="1 2">
    <name type="scientific">Cylicocyclus nassatus</name>
    <name type="common">Nematode worm</name>
    <dbReference type="NCBI Taxonomy" id="53992"/>
    <lineage>
        <taxon>Eukaryota</taxon>
        <taxon>Metazoa</taxon>
        <taxon>Ecdysozoa</taxon>
        <taxon>Nematoda</taxon>
        <taxon>Chromadorea</taxon>
        <taxon>Rhabditida</taxon>
        <taxon>Rhabditina</taxon>
        <taxon>Rhabditomorpha</taxon>
        <taxon>Strongyloidea</taxon>
        <taxon>Strongylidae</taxon>
        <taxon>Cylicocyclus</taxon>
    </lineage>
</organism>
<evidence type="ECO:0000313" key="1">
    <source>
        <dbReference type="EMBL" id="CAJ0604251.1"/>
    </source>
</evidence>
<dbReference type="Proteomes" id="UP001176961">
    <property type="component" value="Unassembled WGS sequence"/>
</dbReference>
<reference evidence="1" key="1">
    <citation type="submission" date="2023-07" db="EMBL/GenBank/DDBJ databases">
        <authorList>
            <consortium name="CYATHOMIX"/>
        </authorList>
    </citation>
    <scope>NUCLEOTIDE SEQUENCE</scope>
    <source>
        <strain evidence="1">N/A</strain>
    </source>
</reference>
<dbReference type="EMBL" id="CATQJL010000305">
    <property type="protein sequence ID" value="CAJ0604251.1"/>
    <property type="molecule type" value="Genomic_DNA"/>
</dbReference>
<accession>A0AA36MA28</accession>
<sequence length="73" mass="8157">MWHTTMTMSLRSGNIQGILDLSSQFCPCSRASWKNLCPNAGESTRAVKRVERRPGGRTLLSVLDSRRHRAAVT</sequence>
<dbReference type="AlphaFoldDB" id="A0AA36MA28"/>
<keyword evidence="2" id="KW-1185">Reference proteome</keyword>
<evidence type="ECO:0000313" key="2">
    <source>
        <dbReference type="Proteomes" id="UP001176961"/>
    </source>
</evidence>
<gene>
    <name evidence="1" type="ORF">CYNAS_LOCUS16234</name>
</gene>